<feature type="domain" description="Glycoside hydrolase family 2 catalytic" evidence="5">
    <location>
        <begin position="316"/>
        <end position="473"/>
    </location>
</feature>
<dbReference type="PROSITE" id="PS00608">
    <property type="entry name" value="GLYCOSYL_HYDROL_F2_2"/>
    <property type="match status" value="1"/>
</dbReference>
<dbReference type="InterPro" id="IPR006101">
    <property type="entry name" value="Glyco_hydro_2"/>
</dbReference>
<dbReference type="InterPro" id="IPR040605">
    <property type="entry name" value="Glyco_hydro2_dom5"/>
</dbReference>
<dbReference type="InterPro" id="IPR006103">
    <property type="entry name" value="Glyco_hydro_2_cat"/>
</dbReference>
<keyword evidence="3" id="KW-0326">Glycosidase</keyword>
<organism evidence="9 10">
    <name type="scientific">Prolixibacter bellariivorans</name>
    <dbReference type="NCBI Taxonomy" id="314319"/>
    <lineage>
        <taxon>Bacteria</taxon>
        <taxon>Pseudomonadati</taxon>
        <taxon>Bacteroidota</taxon>
        <taxon>Bacteroidia</taxon>
        <taxon>Marinilabiliales</taxon>
        <taxon>Prolixibacteraceae</taxon>
        <taxon>Prolixibacter</taxon>
    </lineage>
</organism>
<dbReference type="GO" id="GO:0004553">
    <property type="term" value="F:hydrolase activity, hydrolyzing O-glycosyl compounds"/>
    <property type="evidence" value="ECO:0007669"/>
    <property type="project" value="InterPro"/>
</dbReference>
<name>A0A5M4ATY0_9BACT</name>
<dbReference type="PANTHER" id="PTHR42732">
    <property type="entry name" value="BETA-GALACTOSIDASE"/>
    <property type="match status" value="1"/>
</dbReference>
<dbReference type="AlphaFoldDB" id="A0A5M4ATY0"/>
<evidence type="ECO:0000313" key="10">
    <source>
        <dbReference type="Proteomes" id="UP000391834"/>
    </source>
</evidence>
<accession>A0A5M4ATY0</accession>
<dbReference type="Pfam" id="PF16355">
    <property type="entry name" value="DUF4982"/>
    <property type="match status" value="1"/>
</dbReference>
<feature type="domain" description="Glycoside hydrolase family 2" evidence="8">
    <location>
        <begin position="708"/>
        <end position="808"/>
    </location>
</feature>
<dbReference type="Pfam" id="PF18565">
    <property type="entry name" value="Glyco_hydro2_C5"/>
    <property type="match status" value="1"/>
</dbReference>
<dbReference type="SUPFAM" id="SSF49373">
    <property type="entry name" value="Invasin/intimin cell-adhesion fragments"/>
    <property type="match status" value="1"/>
</dbReference>
<evidence type="ECO:0000259" key="7">
    <source>
        <dbReference type="Pfam" id="PF16355"/>
    </source>
</evidence>
<dbReference type="InterPro" id="IPR051913">
    <property type="entry name" value="GH2_Domain-Containing"/>
</dbReference>
<gene>
    <name evidence="9" type="ORF">PbJCM13498_00160</name>
</gene>
<dbReference type="InterPro" id="IPR008979">
    <property type="entry name" value="Galactose-bd-like_sf"/>
</dbReference>
<dbReference type="RefSeq" id="WP_025865743.1">
    <property type="nucleotide sequence ID" value="NZ_BLAX01000001.1"/>
</dbReference>
<dbReference type="InterPro" id="IPR013783">
    <property type="entry name" value="Ig-like_fold"/>
</dbReference>
<reference evidence="9 10" key="1">
    <citation type="submission" date="2019-10" db="EMBL/GenBank/DDBJ databases">
        <title>Prolixibacter strains distinguished by the presence of nitrate reductase genes were adept at nitrate-dependent anaerobic corrosion of metallic iron and carbon steel.</title>
        <authorList>
            <person name="Iino T."/>
            <person name="Shono N."/>
            <person name="Ito K."/>
            <person name="Nakamura R."/>
            <person name="Sueoka K."/>
            <person name="Harayama S."/>
            <person name="Ohkuma M."/>
        </authorList>
    </citation>
    <scope>NUCLEOTIDE SEQUENCE [LARGE SCALE GENOMIC DNA]</scope>
    <source>
        <strain evidence="9 10">JCM 13498</strain>
    </source>
</reference>
<dbReference type="InterPro" id="IPR008964">
    <property type="entry name" value="Invasin/intimin_cell_adhesion"/>
</dbReference>
<proteinExistence type="inferred from homology"/>
<dbReference type="InterPro" id="IPR006102">
    <property type="entry name" value="Ig-like_GH2"/>
</dbReference>
<evidence type="ECO:0000256" key="1">
    <source>
        <dbReference type="ARBA" id="ARBA00007401"/>
    </source>
</evidence>
<protein>
    <submittedName>
        <fullName evidence="9">Beta-galactosidase</fullName>
    </submittedName>
</protein>
<evidence type="ECO:0000259" key="8">
    <source>
        <dbReference type="Pfam" id="PF18565"/>
    </source>
</evidence>
<dbReference type="EMBL" id="BLAX01000001">
    <property type="protein sequence ID" value="GET31153.1"/>
    <property type="molecule type" value="Genomic_DNA"/>
</dbReference>
<comment type="caution">
    <text evidence="9">The sequence shown here is derived from an EMBL/GenBank/DDBJ whole genome shotgun (WGS) entry which is preliminary data.</text>
</comment>
<dbReference type="Gene3D" id="2.60.40.10">
    <property type="entry name" value="Immunoglobulins"/>
    <property type="match status" value="3"/>
</dbReference>
<feature type="domain" description="DUF4982" evidence="7">
    <location>
        <begin position="635"/>
        <end position="693"/>
    </location>
</feature>
<dbReference type="SUPFAM" id="SSF51445">
    <property type="entry name" value="(Trans)glycosidases"/>
    <property type="match status" value="1"/>
</dbReference>
<dbReference type="Gene3D" id="3.20.20.80">
    <property type="entry name" value="Glycosidases"/>
    <property type="match status" value="1"/>
</dbReference>
<dbReference type="Gene3D" id="2.60.120.260">
    <property type="entry name" value="Galactose-binding domain-like"/>
    <property type="match status" value="1"/>
</dbReference>
<dbReference type="InterPro" id="IPR023232">
    <property type="entry name" value="Glyco_hydro_2_AS"/>
</dbReference>
<dbReference type="SUPFAM" id="SSF49303">
    <property type="entry name" value="beta-Galactosidase/glucuronidase domain"/>
    <property type="match status" value="1"/>
</dbReference>
<evidence type="ECO:0000256" key="3">
    <source>
        <dbReference type="ARBA" id="ARBA00023295"/>
    </source>
</evidence>
<feature type="domain" description="Glycoside hydrolase family 2 immunoglobulin-like beta-sandwich" evidence="4">
    <location>
        <begin position="205"/>
        <end position="307"/>
    </location>
</feature>
<keyword evidence="2" id="KW-0378">Hydrolase</keyword>
<evidence type="ECO:0000259" key="6">
    <source>
        <dbReference type="Pfam" id="PF02837"/>
    </source>
</evidence>
<dbReference type="InterPro" id="IPR017853">
    <property type="entry name" value="GH"/>
</dbReference>
<dbReference type="SUPFAM" id="SSF49785">
    <property type="entry name" value="Galactose-binding domain-like"/>
    <property type="match status" value="1"/>
</dbReference>
<dbReference type="Pfam" id="PF02837">
    <property type="entry name" value="Glyco_hydro_2_N"/>
    <property type="match status" value="1"/>
</dbReference>
<dbReference type="Proteomes" id="UP000391834">
    <property type="component" value="Unassembled WGS sequence"/>
</dbReference>
<dbReference type="Pfam" id="PF00703">
    <property type="entry name" value="Glyco_hydro_2"/>
    <property type="match status" value="1"/>
</dbReference>
<dbReference type="InterPro" id="IPR036156">
    <property type="entry name" value="Beta-gal/glucu_dom_sf"/>
</dbReference>
<dbReference type="InterPro" id="IPR006104">
    <property type="entry name" value="Glyco_hydro_2_N"/>
</dbReference>
<dbReference type="PANTHER" id="PTHR42732:SF1">
    <property type="entry name" value="BETA-MANNOSIDASE"/>
    <property type="match status" value="1"/>
</dbReference>
<feature type="domain" description="Glycosyl hydrolases family 2 sugar binding" evidence="6">
    <location>
        <begin position="97"/>
        <end position="190"/>
    </location>
</feature>
<evidence type="ECO:0000313" key="9">
    <source>
        <dbReference type="EMBL" id="GET31153.1"/>
    </source>
</evidence>
<dbReference type="GO" id="GO:0005975">
    <property type="term" value="P:carbohydrate metabolic process"/>
    <property type="evidence" value="ECO:0007669"/>
    <property type="project" value="InterPro"/>
</dbReference>
<evidence type="ECO:0000256" key="2">
    <source>
        <dbReference type="ARBA" id="ARBA00022801"/>
    </source>
</evidence>
<sequence length="818" mass="91942">MNLLGTQKKCRYYKKGIPAALLLMLVCMLSCTQQSVNIERKQLFDSNWRFFLGDTAAASSAGFDDANWRSLDLPHDWSIEGKIDHTNPMGAAGGYFPAGIGWYRKTFSVPNAWKGRNISIYFGGVYMNSEVFINGKSLGVHPYGYTSFSYDLSPYLDFGKKNVVAVRVDNSQQVNSRWYSGSGIYRHVWLRITNPVHVAQWGVAVTTPEVSAENATVQLKTIVRNGTNSSQHITLKTDLLAENSKGVAQDEAEVELPANSEKEVTRSIQVSNPLLWTPETPNLYAAKIQVLKEGQTIDESKTTFGIRSIKFTPENGFQLNGKTVKLDGGCVHHDNGCLGAAAFDRAEERKVELLKKAGYNAVRTSHNPPSEAFLDACDRLGLLVMNESFDCWKVGKNKYDYSNYFNDWWQRDLDAMVLRDRNHPSVVMWSIGNEIPERKEPQAVETAKMLVKEIKKLDPTRPVTSAIVGWGNDWDIFDPLMAVHDVAGYNYHLSSAPSDHQRVPSRIIVQTESYPRDAFANWELVKNNDYVIGDFVWTAMDYLGESGIGRYYYPNDPPGEHWEGDFFPVHGAYCGDVDLTGWRKPISHYRNILWNDTEKLYMAVREPNPDNGEIKLTWWSVWPTWESWTWPGYEGKDIQVEVYSKYPKVRLYLNDKLVGEQQTTEKEEHKATFTLPYSPGTLKAVGVENDQEVESATLQTAGEAAKMKLTADRNELVANGQDLSYITIEVTDNDGIVQPNAANRLQFSIEGPGVIAGVCNSDMKDTDPYVGNTRKAWHGRAMVVIRSMHRQGDIQLTVSSPGLAKNAVEIKAISGKKD</sequence>
<dbReference type="PRINTS" id="PR00132">
    <property type="entry name" value="GLHYDRLASE2"/>
</dbReference>
<keyword evidence="10" id="KW-1185">Reference proteome</keyword>
<evidence type="ECO:0000259" key="5">
    <source>
        <dbReference type="Pfam" id="PF02836"/>
    </source>
</evidence>
<dbReference type="Pfam" id="PF02836">
    <property type="entry name" value="Glyco_hydro_2_C"/>
    <property type="match status" value="1"/>
</dbReference>
<comment type="similarity">
    <text evidence="1">Belongs to the glycosyl hydrolase 2 family.</text>
</comment>
<evidence type="ECO:0000259" key="4">
    <source>
        <dbReference type="Pfam" id="PF00703"/>
    </source>
</evidence>
<dbReference type="InterPro" id="IPR032311">
    <property type="entry name" value="DUF4982"/>
</dbReference>